<dbReference type="CDD" id="cd06304">
    <property type="entry name" value="PBP1_BmpA_Med_PnrA-like"/>
    <property type="match status" value="1"/>
</dbReference>
<comment type="subcellular location">
    <subcellularLocation>
        <location evidence="1">Cell membrane</location>
        <topology evidence="1">Lipid-anchor</topology>
    </subcellularLocation>
</comment>
<keyword evidence="10" id="KW-1185">Reference proteome</keyword>
<sequence length="341" mass="36246">MVNKKWLVWLMVVVLVVASLAGCAPKAEPAAPADPAPGGEAPAEEAPKIVLILPGPINDQGWNATAYEGLKLVESDLGVTMEYVESVQQADFESTFRDYGEKGYDLVFAHGTQFFDAAKAVGPQYPETFYMVINSEEGVEPNVGGIGIREWEGGYVAGTLAAMNTTSKQMGAIGSFPFPVIEGTLDAFEAAAIAVDPAIKVTKTYVNSWDDIQKGKETALAMIEAGSDLVFCSANQVGLGSIDAAKTKGVKAVGYISPQNEVAPGTVISSVTYNTPGLFKFAVQDFLDGKLTATGKSLGWADDVLDVQWTDEITDEMKAVVEQTIQDLKDGKVENPYVPGD</sequence>
<organism evidence="9 10">
    <name type="scientific">Acidaminobacter hydrogenoformans DSM 2784</name>
    <dbReference type="NCBI Taxonomy" id="1120920"/>
    <lineage>
        <taxon>Bacteria</taxon>
        <taxon>Bacillati</taxon>
        <taxon>Bacillota</taxon>
        <taxon>Clostridia</taxon>
        <taxon>Peptostreptococcales</taxon>
        <taxon>Acidaminobacteraceae</taxon>
        <taxon>Acidaminobacter</taxon>
    </lineage>
</organism>
<feature type="signal peptide" evidence="7">
    <location>
        <begin position="1"/>
        <end position="21"/>
    </location>
</feature>
<dbReference type="RefSeq" id="WP_170829207.1">
    <property type="nucleotide sequence ID" value="NZ_FMWL01000001.1"/>
</dbReference>
<dbReference type="PROSITE" id="PS51257">
    <property type="entry name" value="PROKAR_LIPOPROTEIN"/>
    <property type="match status" value="1"/>
</dbReference>
<dbReference type="SUPFAM" id="SSF53822">
    <property type="entry name" value="Periplasmic binding protein-like I"/>
    <property type="match status" value="1"/>
</dbReference>
<proteinExistence type="inferred from homology"/>
<evidence type="ECO:0000256" key="5">
    <source>
        <dbReference type="ARBA" id="ARBA00023136"/>
    </source>
</evidence>
<dbReference type="InterPro" id="IPR003760">
    <property type="entry name" value="PnrA-like"/>
</dbReference>
<keyword evidence="6" id="KW-0449">Lipoprotein</keyword>
<dbReference type="Gene3D" id="3.40.50.2300">
    <property type="match status" value="2"/>
</dbReference>
<evidence type="ECO:0000256" key="6">
    <source>
        <dbReference type="ARBA" id="ARBA00023288"/>
    </source>
</evidence>
<dbReference type="AlphaFoldDB" id="A0A1G5RQH1"/>
<keyword evidence="5" id="KW-0472">Membrane</keyword>
<evidence type="ECO:0000313" key="9">
    <source>
        <dbReference type="EMBL" id="SCZ76226.1"/>
    </source>
</evidence>
<keyword evidence="4 7" id="KW-0732">Signal</keyword>
<comment type="similarity">
    <text evidence="2">Belongs to the BMP lipoprotein family.</text>
</comment>
<dbReference type="Pfam" id="PF02608">
    <property type="entry name" value="Bmp"/>
    <property type="match status" value="1"/>
</dbReference>
<dbReference type="PANTHER" id="PTHR34296:SF2">
    <property type="entry name" value="ABC TRANSPORTER GUANOSINE-BINDING PROTEIN NUPN"/>
    <property type="match status" value="1"/>
</dbReference>
<accession>A0A1G5RQH1</accession>
<dbReference type="STRING" id="1120920.SAMN03080599_00132"/>
<evidence type="ECO:0000256" key="3">
    <source>
        <dbReference type="ARBA" id="ARBA00022475"/>
    </source>
</evidence>
<dbReference type="PANTHER" id="PTHR34296">
    <property type="entry name" value="TRANSCRIPTIONAL ACTIVATOR PROTEIN MED"/>
    <property type="match status" value="1"/>
</dbReference>
<evidence type="ECO:0000256" key="1">
    <source>
        <dbReference type="ARBA" id="ARBA00004193"/>
    </source>
</evidence>
<evidence type="ECO:0000313" key="10">
    <source>
        <dbReference type="Proteomes" id="UP000199208"/>
    </source>
</evidence>
<feature type="chain" id="PRO_5038466798" evidence="7">
    <location>
        <begin position="22"/>
        <end position="341"/>
    </location>
</feature>
<dbReference type="Proteomes" id="UP000199208">
    <property type="component" value="Unassembled WGS sequence"/>
</dbReference>
<name>A0A1G5RQH1_9FIRM</name>
<evidence type="ECO:0000256" key="7">
    <source>
        <dbReference type="SAM" id="SignalP"/>
    </source>
</evidence>
<protein>
    <submittedName>
        <fullName evidence="9">Basic membrane protein A</fullName>
    </submittedName>
</protein>
<evidence type="ECO:0000256" key="2">
    <source>
        <dbReference type="ARBA" id="ARBA00008610"/>
    </source>
</evidence>
<feature type="domain" description="ABC transporter substrate-binding protein PnrA-like" evidence="8">
    <location>
        <begin position="47"/>
        <end position="327"/>
    </location>
</feature>
<dbReference type="InterPro" id="IPR028082">
    <property type="entry name" value="Peripla_BP_I"/>
</dbReference>
<gene>
    <name evidence="9" type="ORF">SAMN03080599_00132</name>
</gene>
<dbReference type="EMBL" id="FMWL01000001">
    <property type="protein sequence ID" value="SCZ76226.1"/>
    <property type="molecule type" value="Genomic_DNA"/>
</dbReference>
<evidence type="ECO:0000256" key="4">
    <source>
        <dbReference type="ARBA" id="ARBA00022729"/>
    </source>
</evidence>
<dbReference type="InterPro" id="IPR050957">
    <property type="entry name" value="BMP_lipoprotein"/>
</dbReference>
<evidence type="ECO:0000259" key="8">
    <source>
        <dbReference type="Pfam" id="PF02608"/>
    </source>
</evidence>
<keyword evidence="3" id="KW-1003">Cell membrane</keyword>
<reference evidence="9 10" key="1">
    <citation type="submission" date="2016-10" db="EMBL/GenBank/DDBJ databases">
        <authorList>
            <person name="de Groot N.N."/>
        </authorList>
    </citation>
    <scope>NUCLEOTIDE SEQUENCE [LARGE SCALE GENOMIC DNA]</scope>
    <source>
        <strain evidence="9 10">DSM 2784</strain>
    </source>
</reference>
<dbReference type="GO" id="GO:0005886">
    <property type="term" value="C:plasma membrane"/>
    <property type="evidence" value="ECO:0007669"/>
    <property type="project" value="UniProtKB-SubCell"/>
</dbReference>